<keyword evidence="2" id="KW-1185">Reference proteome</keyword>
<accession>A0A5C5VB09</accession>
<organism evidence="1 2">
    <name type="scientific">Blastopirellula retiformator</name>
    <dbReference type="NCBI Taxonomy" id="2527970"/>
    <lineage>
        <taxon>Bacteria</taxon>
        <taxon>Pseudomonadati</taxon>
        <taxon>Planctomycetota</taxon>
        <taxon>Planctomycetia</taxon>
        <taxon>Pirellulales</taxon>
        <taxon>Pirellulaceae</taxon>
        <taxon>Blastopirellula</taxon>
    </lineage>
</organism>
<proteinExistence type="predicted"/>
<gene>
    <name evidence="1" type="ORF">Enr8_22190</name>
</gene>
<protein>
    <submittedName>
        <fullName evidence="1">Rhodopirellula transposase</fullName>
    </submittedName>
</protein>
<dbReference type="InterPro" id="IPR011518">
    <property type="entry name" value="Transposase_36"/>
</dbReference>
<sequence>MTVAGTPVHRNTVKTWYREIGLGLRQIRKGIAGGHSPDRGQQFDRIGELTNLYDRQGNPVFSVDTKAKEFLGHLYRKGRIYGTAALQAFDHDFPSWADGKLIPHGIYDIRRNVGHINLGLSHDTSEFAADSLRWYWSRIGRQCYPEATSILLLCDCGGSNAANRHLFKYYLQRLSQSTGLPIRVAHLPSYCSKYTPIERRFFAHVGRACSGRLFDSLATVVDLMRQTSTRTGLRATVNVIRRAYETGQKITDEMKSRLNLIYDEVLPKWNYTTSL</sequence>
<name>A0A5C5VB09_9BACT</name>
<dbReference type="AlphaFoldDB" id="A0A5C5VB09"/>
<dbReference type="Pfam" id="PF07592">
    <property type="entry name" value="DDE_Tnp_ISAZ013"/>
    <property type="match status" value="1"/>
</dbReference>
<reference evidence="1 2" key="1">
    <citation type="submission" date="2019-02" db="EMBL/GenBank/DDBJ databases">
        <title>Deep-cultivation of Planctomycetes and their phenomic and genomic characterization uncovers novel biology.</title>
        <authorList>
            <person name="Wiegand S."/>
            <person name="Jogler M."/>
            <person name="Boedeker C."/>
            <person name="Pinto D."/>
            <person name="Vollmers J."/>
            <person name="Rivas-Marin E."/>
            <person name="Kohn T."/>
            <person name="Peeters S.H."/>
            <person name="Heuer A."/>
            <person name="Rast P."/>
            <person name="Oberbeckmann S."/>
            <person name="Bunk B."/>
            <person name="Jeske O."/>
            <person name="Meyerdierks A."/>
            <person name="Storesund J.E."/>
            <person name="Kallscheuer N."/>
            <person name="Luecker S."/>
            <person name="Lage O.M."/>
            <person name="Pohl T."/>
            <person name="Merkel B.J."/>
            <person name="Hornburger P."/>
            <person name="Mueller R.-W."/>
            <person name="Bruemmer F."/>
            <person name="Labrenz M."/>
            <person name="Spormann A.M."/>
            <person name="Op Den Camp H."/>
            <person name="Overmann J."/>
            <person name="Amann R."/>
            <person name="Jetten M.S.M."/>
            <person name="Mascher T."/>
            <person name="Medema M.H."/>
            <person name="Devos D.P."/>
            <person name="Kaster A.-K."/>
            <person name="Ovreas L."/>
            <person name="Rohde M."/>
            <person name="Galperin M.Y."/>
            <person name="Jogler C."/>
        </authorList>
    </citation>
    <scope>NUCLEOTIDE SEQUENCE [LARGE SCALE GENOMIC DNA]</scope>
    <source>
        <strain evidence="1 2">Enr8</strain>
    </source>
</reference>
<evidence type="ECO:0000313" key="2">
    <source>
        <dbReference type="Proteomes" id="UP000318878"/>
    </source>
</evidence>
<dbReference type="NCBIfam" id="NF033519">
    <property type="entry name" value="transpos_ISAzo13"/>
    <property type="match status" value="1"/>
</dbReference>
<dbReference type="Proteomes" id="UP000318878">
    <property type="component" value="Unassembled WGS sequence"/>
</dbReference>
<dbReference type="EMBL" id="SJPF01000002">
    <property type="protein sequence ID" value="TWT34805.1"/>
    <property type="molecule type" value="Genomic_DNA"/>
</dbReference>
<evidence type="ECO:0000313" key="1">
    <source>
        <dbReference type="EMBL" id="TWT34805.1"/>
    </source>
</evidence>
<comment type="caution">
    <text evidence="1">The sequence shown here is derived from an EMBL/GenBank/DDBJ whole genome shotgun (WGS) entry which is preliminary data.</text>
</comment>